<keyword evidence="9" id="KW-1185">Reference proteome</keyword>
<dbReference type="GO" id="GO:0000422">
    <property type="term" value="P:autophagy of mitochondrion"/>
    <property type="evidence" value="ECO:0007669"/>
    <property type="project" value="TreeGrafter"/>
</dbReference>
<dbReference type="Gene3D" id="3.30.1460.50">
    <property type="match status" value="1"/>
</dbReference>
<dbReference type="EMBL" id="JAXUIC010000005">
    <property type="protein sequence ID" value="KAK4587520.1"/>
    <property type="molecule type" value="Genomic_DNA"/>
</dbReference>
<feature type="transmembrane region" description="Helical" evidence="7">
    <location>
        <begin position="196"/>
        <end position="215"/>
    </location>
</feature>
<keyword evidence="3" id="KW-0808">Transferase</keyword>
<comment type="caution">
    <text evidence="8">The sequence shown here is derived from an EMBL/GenBank/DDBJ whole genome shotgun (WGS) entry which is preliminary data.</text>
</comment>
<dbReference type="GO" id="GO:0000045">
    <property type="term" value="P:autophagosome assembly"/>
    <property type="evidence" value="ECO:0007669"/>
    <property type="project" value="TreeGrafter"/>
</dbReference>
<evidence type="ECO:0000256" key="4">
    <source>
        <dbReference type="ARBA" id="ARBA00022786"/>
    </source>
</evidence>
<evidence type="ECO:0000256" key="2">
    <source>
        <dbReference type="ARBA" id="ARBA00021099"/>
    </source>
</evidence>
<evidence type="ECO:0000256" key="3">
    <source>
        <dbReference type="ARBA" id="ARBA00022679"/>
    </source>
</evidence>
<dbReference type="PANTHER" id="PTHR14957:SF1">
    <property type="entry name" value="UBIQUITIN-LIKE-CONJUGATING ENZYME ATG10"/>
    <property type="match status" value="1"/>
</dbReference>
<evidence type="ECO:0000256" key="7">
    <source>
        <dbReference type="SAM" id="Phobius"/>
    </source>
</evidence>
<dbReference type="AlphaFoldDB" id="A0AAN7F7P9"/>
<proteinExistence type="inferred from homology"/>
<gene>
    <name evidence="8" type="ORF">RGQ29_018791</name>
</gene>
<dbReference type="InterPro" id="IPR007135">
    <property type="entry name" value="Atg3/Atg10"/>
</dbReference>
<keyword evidence="5" id="KW-0072">Autophagy</keyword>
<dbReference type="GO" id="GO:0005829">
    <property type="term" value="C:cytosol"/>
    <property type="evidence" value="ECO:0007669"/>
    <property type="project" value="TreeGrafter"/>
</dbReference>
<evidence type="ECO:0000313" key="8">
    <source>
        <dbReference type="EMBL" id="KAK4587520.1"/>
    </source>
</evidence>
<protein>
    <recommendedName>
        <fullName evidence="2">Ubiquitin-like-conjugating enzyme ATG10</fullName>
    </recommendedName>
    <alternativeName>
        <fullName evidence="6">Autophagy-related protein 10</fullName>
    </alternativeName>
</protein>
<keyword evidence="4" id="KW-0833">Ubl conjugation pathway</keyword>
<evidence type="ECO:0000256" key="5">
    <source>
        <dbReference type="ARBA" id="ARBA00023006"/>
    </source>
</evidence>
<sequence>MSTKEESRGTLSSTDFGVAASAFILNWNTICSSFPQWTWVLSHHQVEGYLSLENILLSSTQEEHGELSFPGPGKHSHQEDPIDVDDATLVHINPCKVHYYDLHIIYCNSYRVPVLYFRAYDNDGEPLECDEIEKDLPAYSKKALSDSKWTFITQEEHPYLNRPWYKLHPCGTSEWMKLLFHADDDALAKTGVAIELYLVAWLSVVGLVVGLRIPFEMMKQL</sequence>
<accession>A0AAN7F7P9</accession>
<evidence type="ECO:0000256" key="1">
    <source>
        <dbReference type="ARBA" id="ARBA00005696"/>
    </source>
</evidence>
<comment type="similarity">
    <text evidence="1">Belongs to the ATG10 family.</text>
</comment>
<keyword evidence="7" id="KW-0472">Membrane</keyword>
<dbReference type="PANTHER" id="PTHR14957">
    <property type="entry name" value="UBIQUITIN-LIKE-CONJUGATING ENZYME ATG10"/>
    <property type="match status" value="1"/>
</dbReference>
<organism evidence="8 9">
    <name type="scientific">Quercus rubra</name>
    <name type="common">Northern red oak</name>
    <name type="synonym">Quercus borealis</name>
    <dbReference type="NCBI Taxonomy" id="3512"/>
    <lineage>
        <taxon>Eukaryota</taxon>
        <taxon>Viridiplantae</taxon>
        <taxon>Streptophyta</taxon>
        <taxon>Embryophyta</taxon>
        <taxon>Tracheophyta</taxon>
        <taxon>Spermatophyta</taxon>
        <taxon>Magnoliopsida</taxon>
        <taxon>eudicotyledons</taxon>
        <taxon>Gunneridae</taxon>
        <taxon>Pentapetalae</taxon>
        <taxon>rosids</taxon>
        <taxon>fabids</taxon>
        <taxon>Fagales</taxon>
        <taxon>Fagaceae</taxon>
        <taxon>Quercus</taxon>
    </lineage>
</organism>
<dbReference type="GO" id="GO:0061651">
    <property type="term" value="F:Atg12 conjugating enzyme activity"/>
    <property type="evidence" value="ECO:0007669"/>
    <property type="project" value="TreeGrafter"/>
</dbReference>
<dbReference type="Pfam" id="PF03987">
    <property type="entry name" value="Autophagy_act_C"/>
    <property type="match status" value="1"/>
</dbReference>
<evidence type="ECO:0000256" key="6">
    <source>
        <dbReference type="ARBA" id="ARBA00029833"/>
    </source>
</evidence>
<keyword evidence="7" id="KW-1133">Transmembrane helix</keyword>
<reference evidence="8 9" key="1">
    <citation type="journal article" date="2023" name="G3 (Bethesda)">
        <title>A haplotype-resolved chromosome-scale genome for Quercus rubra L. provides insights into the genetics of adaptive traits for red oak species.</title>
        <authorList>
            <person name="Kapoor B."/>
            <person name="Jenkins J."/>
            <person name="Schmutz J."/>
            <person name="Zhebentyayeva T."/>
            <person name="Kuelheim C."/>
            <person name="Coggeshall M."/>
            <person name="Heim C."/>
            <person name="Lasky J.R."/>
            <person name="Leites L."/>
            <person name="Islam-Faridi N."/>
            <person name="Romero-Severson J."/>
            <person name="DeLeo V.L."/>
            <person name="Lucas S.M."/>
            <person name="Lazic D."/>
            <person name="Gailing O."/>
            <person name="Carlson J."/>
            <person name="Staton M."/>
        </authorList>
    </citation>
    <scope>NUCLEOTIDE SEQUENCE [LARGE SCALE GENOMIC DNA]</scope>
    <source>
        <strain evidence="8">Pseudo-F2</strain>
    </source>
</reference>
<name>A0AAN7F7P9_QUERU</name>
<dbReference type="Proteomes" id="UP001324115">
    <property type="component" value="Unassembled WGS sequence"/>
</dbReference>
<keyword evidence="7" id="KW-0812">Transmembrane</keyword>
<evidence type="ECO:0000313" key="9">
    <source>
        <dbReference type="Proteomes" id="UP001324115"/>
    </source>
</evidence>
<dbReference type="GO" id="GO:0032446">
    <property type="term" value="P:protein modification by small protein conjugation"/>
    <property type="evidence" value="ECO:0007669"/>
    <property type="project" value="TreeGrafter"/>
</dbReference>